<evidence type="ECO:0000313" key="2">
    <source>
        <dbReference type="Proteomes" id="UP001485043"/>
    </source>
</evidence>
<gene>
    <name evidence="1" type="ORF">WJX84_009364</name>
</gene>
<protein>
    <submittedName>
        <fullName evidence="1">Uncharacterized protein</fullName>
    </submittedName>
</protein>
<accession>A0AAW1SSP0</accession>
<sequence length="278" mass="30894">MLSSGQREARLCRQVVHASYAARPEDVVQDCLHLLRKEQTEGLQEHLAHPHAAPAPGIRIGDQLIQEDGPLAYAAGMLDVGARRVLPGHLLRRSQVLSLLQIAPDKYLERISVTAGSGEWAVLGWTLQRVAGRWAVSSVRRDPTCNYPLPMRPHPRYAPETVVLAQIAALRTQRLYQAGVFHAAGAGQMEMEQQQGSNMEDYIHCVALLQHLHHQAILGEAALPTRSSFLQEVALHYQPGVIVEGPAAVVARRTRFIWSLELNEEGCWQVLQYGYCQS</sequence>
<evidence type="ECO:0000313" key="1">
    <source>
        <dbReference type="EMBL" id="KAK9853892.1"/>
    </source>
</evidence>
<dbReference type="Proteomes" id="UP001485043">
    <property type="component" value="Unassembled WGS sequence"/>
</dbReference>
<comment type="caution">
    <text evidence="1">The sequence shown here is derived from an EMBL/GenBank/DDBJ whole genome shotgun (WGS) entry which is preliminary data.</text>
</comment>
<organism evidence="1 2">
    <name type="scientific">Apatococcus fuscideae</name>
    <dbReference type="NCBI Taxonomy" id="2026836"/>
    <lineage>
        <taxon>Eukaryota</taxon>
        <taxon>Viridiplantae</taxon>
        <taxon>Chlorophyta</taxon>
        <taxon>core chlorophytes</taxon>
        <taxon>Trebouxiophyceae</taxon>
        <taxon>Chlorellales</taxon>
        <taxon>Chlorellaceae</taxon>
        <taxon>Apatococcus</taxon>
    </lineage>
</organism>
<keyword evidence="2" id="KW-1185">Reference proteome</keyword>
<reference evidence="1 2" key="1">
    <citation type="journal article" date="2024" name="Nat. Commun.">
        <title>Phylogenomics reveals the evolutionary origins of lichenization in chlorophyte algae.</title>
        <authorList>
            <person name="Puginier C."/>
            <person name="Libourel C."/>
            <person name="Otte J."/>
            <person name="Skaloud P."/>
            <person name="Haon M."/>
            <person name="Grisel S."/>
            <person name="Petersen M."/>
            <person name="Berrin J.G."/>
            <person name="Delaux P.M."/>
            <person name="Dal Grande F."/>
            <person name="Keller J."/>
        </authorList>
    </citation>
    <scope>NUCLEOTIDE SEQUENCE [LARGE SCALE GENOMIC DNA]</scope>
    <source>
        <strain evidence="1 2">SAG 2523</strain>
    </source>
</reference>
<name>A0AAW1SSP0_9CHLO</name>
<dbReference type="AlphaFoldDB" id="A0AAW1SSP0"/>
<proteinExistence type="predicted"/>
<dbReference type="EMBL" id="JALJOV010001125">
    <property type="protein sequence ID" value="KAK9853892.1"/>
    <property type="molecule type" value="Genomic_DNA"/>
</dbReference>